<sequence length="3826" mass="357475">MSIRSPRRRHPRTSIRPICLAAVIALSPVAWALPTGGVVGSGQAQIGTPGAGQMLIVQSTPTAAIDWKTFSIAGGEVLRVQQPGASSVLYNTVSGADPSQILGTLQANGRVFLSNPRGILFGSGAQVDVGGLVATTLRLGANPLAGSPGARLSLQADADAGAIRVEGELRATGTIALVAPQVEVAPGARVVAGRVGIAAAGAVDVDLDGDGLVFFNARNTGQEVRVNLAGLVQADAGLAEVRAAARSALAGTVLNLDGVVRARGLARQGGRIVIDGGTAGATVVNGTLDAASEVAGQRGGDIAVLGQRVTVGEQAVIAADGAAGGGTLRVGGGWQGKEQDVHNATDVTVQEGALLSARATAQGQGGRVVVWSDGSTRFDGTIDARAAGVGTVGGQVETSGKVALGVQKGRVRVDGGLNGRGGNWLLDPTNLVVVAGGAAPYSGIAATPAGDLSVAPAALEAVHGNVLLQATNNITVTDAIALTTGGARLTMTAGNAIAVNNNVSTTGAGNISLTSGVGGITLAADKYINAGAGSITLDAGGGPVNLAAGGATATASTGLITTSNAAGAVSIVNATTLVLNSVSAGTGGGISVSHSAAGSQVTGSLIQHGVLTKAGSGTLTLGSSNTYTGGTTVSDGVLSIAAQGALGATPGVFTADQLVLAGGTLQVTDDVTFDAQRGVVLGTGTSGISGATLDVAAGKTLTIHGAIANNGASTGTLTKTGGATSKLVLAGANTYTGLTTVNGGQLTLSGGSAMADPGAGVDAGAGAIALADTAGVQLVLAANETIGGLSGGGDINLGAFRLTLGDNSNATATYNGQITGAAGQAGVVQLVKQGSSTQVFTHPTNSFTGATRIDSGTLSIAADGSLGAAPGVVTANQLVLAGGTLRVMGDVALDADRGVLLGSGATVDVADTKTLTIHGAIGNNGASTGTLTKTGGATSGLTLAGANSYTGATTVSGGRLTLTGGVAIADPGAGPNATAGAVVLADTAGVQLVLAASETIGALSGGGSAGGSTSLGSFRLTLGDNGSTPATYAGQISGAAGQGGALQVVKQGSNGQTLDGVAGYSGDTQVLAGTLTVGSHGRLRGRLFVSAGATLSTAAGNADALDDASDVTVGGTLMLGSAERIEALTLDSGRVAGAAALTAASLTSGGASTLAADVTATQATINAGALAVAAGGKLSGDISVGAATLSTTAPGQLGAASSLHIQGGSLVLGGAANVASVSLDGATLGGSGALVAGQLSSVGASSLSTGVAAQDATVSAGTLTLTGGVFSAATHVGAGAALVSTAAGQIDAGASFDVDGTLTLGGPATISSLLLKGTLNGTGPLDVTHTAALSGGTVGTGLTAGLLTSSGTSAINTAVLATAGATVTGGTLTVGGAGGRLTTAGGAITVDSGATLATVAGVTDGLGDGSALRVAGALTLGGAETVNRLTLSGTLGGAGSLSVADTATLSGGTLNTGLTAASLTSSGISAINTAVLATAGATVTGGTLTVGGAGGKLTTAGGAITVDSGATLATAAGVTDGLGDGSALRVAGTLALGGAETVNRLTLSGTLGGAGSLSVADTATLSGGTVNTGLTAASLTSSGISAINTAVLATAGATVMGGTLTVGGASGRLTTAGVGITVDSGATLATAAGVTDGLSGGPELRVAGTLTVGGTETVDRLLLSGTLGGAGSLHVTDTATLSGGTVNTGLTAASLTSSGISAINTAVIATAGATVTGGTLTVGGAGGRLTTAGVGITVDSGATLATAAGVTDGLGGGPELRVAGTLTVGGTETVDRLTLSGTLGGAGRLNVTGAATLTGGTVNASLTAGSLTSSGASAINGSVLATGGATVTGGTLTVGGASGRLTTAGVAITVDSGATLATAAGVTDGLADGSDLRVAGALAVGGVETVNRLALSGTLAGAGRLNVTDTATLTGGTVNASLTAASLTSSGASAIHGAVLASGGATVTGGTLTVGGASGRLTTPGVSGVAITVDRGATLATAAGVTDGLGDASELRVAGTLAVGGGEAVNRLALSGTLAGAGQLNVTDTATLSSGTVDASLTAGRFTSSGASVISAAVAATGGATVTDGTLTVGGAGGRLSTPGVAGVAITVASGATLATGAGVADGLGDGSALRVAGALAVGGAERAGRLTLSGTLGGAGTLNVADTAALSSGTVNTGLTAGSLSSDGSSAINAAVVATGGAAVTGGTLTIGGASGRLTTPRVSGVAIRVDNGATLATAAGVSDGLGDGSELQVAGSFAAGGTETIHRLVLSGTLGGAGGLNVTDTATLSGGTVNTGLTAGSLTSSGISAINTAVVATGGATVTGGTMTVGGAGGKLTTAGGVIAVDSGATLATVAGVTGGLGGGSALRVAGTLALGGAETVSGLMLSGTLGGAGSLAVADAAALSGGTVNTGLTVGSLSSDGASAINSAVVATGGATVTGGTLTIGGASGRLTTGGVGITVESPATLATAAGVTAGLGEGAELRVAGTFVVGGTETVGRLALSGTLAGAGQLNVTDTATLSGGTVNTGLTAASLTSSGSSAINAPVLASGGATVTGGTLTVGGANGRLMTPGASGVAITVDSGAVLATAAGVSDGLGDGSALRVAGTLAVGGVETADRLTLSGTLAGAGRLNITDTATLTSGTVNASLTAGSLTSSGSSTINGAVLATGGAAVTDGTLTVGGASGRLTTPGGSGVAITVDSGATLATAAGVADGLGDGSALRVAGGLAVGGAETVGGLTLSGALGGAGQLNVTDTAVLSGGTVNAGLTAGRLTSSGTSALNAAVLATGGATVTDGTLTVGGASGRLTTPGGSGVTIAVDSGATLATAAGVADGLGDGSALQVAGTLAVGGAETVNRLALSGTLAGPGSLRVTDTAVLSAGTLSTGLTTQTLRSQGASSLGAAVQAASAATVVDGLLALQAGSVLVTPTLQVLDGAALATLGAGGLAVSGTLEVAQGARVTLAADEQVSALNLFGVLAGSSAGQGRLTVAGASVVDGGTLAAPLTTDTLVARGASSLAAPVRALTGAVIAGGATTTLTVGGTLSTPSLRVAGGGSLSTMGADQLAGTQTLAVDAGAVLTLGGAERVKAITLAGVANGAGTLTADTTVLDSGSLALSLSTGTLQSQQASRIDGAVTAGTGAVVSDGTLTLAGTLSAPTLTIAGGATLHTTQAERLGDATALRLANNVSWVIGGNETVGSLADLDPAAAAGRGASVRLDSFRLATGGAGSAGDGDRFSGSLSGTGTLEKQGDGVLTLAGSNSYGETVVSAGTLRVGIGNQGSLGTGAVRNDGTLQFARSDTLTVSNAITGRGALEQVGSGVLVLTAAGNDWTGSTRVLAGTLRTSAAQRLPDATPVSVAGTAALELGGDEAIAGISADGRVTLNGSVTTTGAQRYGGGVTVTAAGPITLTAPGAAITALSDGNSWGSQPLSVTAGVLELSAGKSAADTWRDLTLGAVRLGEAGAGASRVDAGRLQLGASAGAATGDARQDGVLQLGGGTLVLQAHAAPSGYAAVEEAQALDPLRGRAAMQAAADVITQGANSRVAVGSGALLSLQADAGSISLNQTSNQFTGGVEALAGTAWGQPWAVNTATVNGVEIARQQRITLAGQGVQVGGRGLDADLVRLTAGTLATPDPASVIRARLWYNDAAFGTQLSTPGLRLTLLPEAFSTAGSHGDTDHLIWVAVGVKGANATPEQSLSAGFVQLLPKGGAQGATAVFLGGEPVTAAGYRFFHDGAAIATEVPVSYNRVLPATPQLSGSLAAVAAVSEGSRRERFEETVRTENVAPRLRAGIIAEVGPGQPATTQSGLGKPVAGPESCVASSASMACGGGTPQATPTAQPPVAKEQP</sequence>
<dbReference type="Proteomes" id="UP001606305">
    <property type="component" value="Unassembled WGS sequence"/>
</dbReference>
<dbReference type="Gene3D" id="2.160.20.10">
    <property type="entry name" value="Single-stranded right-handed beta-helix, Pectin lyase-like"/>
    <property type="match status" value="1"/>
</dbReference>
<dbReference type="EMBL" id="JBIGIA010000003">
    <property type="protein sequence ID" value="MFG6456234.1"/>
    <property type="molecule type" value="Genomic_DNA"/>
</dbReference>
<dbReference type="RefSeq" id="WP_394486953.1">
    <property type="nucleotide sequence ID" value="NZ_JBIGIA010000003.1"/>
</dbReference>
<comment type="caution">
    <text evidence="5">The sequence shown here is derived from an EMBL/GenBank/DDBJ whole genome shotgun (WGS) entry which is preliminary data.</text>
</comment>
<dbReference type="PANTHER" id="PTHR12338:SF5">
    <property type="entry name" value="ANTIGEN 43-RELATED"/>
    <property type="match status" value="1"/>
</dbReference>
<dbReference type="InterPro" id="IPR008638">
    <property type="entry name" value="FhaB/CdiA-like_TPS"/>
</dbReference>
<dbReference type="SMART" id="SM00912">
    <property type="entry name" value="Haemagg_act"/>
    <property type="match status" value="1"/>
</dbReference>
<feature type="signal peptide" evidence="3">
    <location>
        <begin position="1"/>
        <end position="32"/>
    </location>
</feature>
<dbReference type="NCBIfam" id="TIGR02601">
    <property type="entry name" value="autotrns_rpt"/>
    <property type="match status" value="4"/>
</dbReference>
<dbReference type="InterPro" id="IPR050909">
    <property type="entry name" value="Bact_Autotransporter_VF"/>
</dbReference>
<dbReference type="InterPro" id="IPR012334">
    <property type="entry name" value="Pectin_lyas_fold"/>
</dbReference>
<dbReference type="SUPFAM" id="SSF51126">
    <property type="entry name" value="Pectin lyase-like"/>
    <property type="match status" value="4"/>
</dbReference>
<reference evidence="5 6" key="1">
    <citation type="submission" date="2024-09" db="EMBL/GenBank/DDBJ databases">
        <title>Novel species of the genus Pelomonas and Roseateles isolated from streams.</title>
        <authorList>
            <person name="Lu H."/>
        </authorList>
    </citation>
    <scope>NUCLEOTIDE SEQUENCE [LARGE SCALE GENOMIC DNA]</scope>
    <source>
        <strain evidence="5 6">BYS96W</strain>
    </source>
</reference>
<protein>
    <submittedName>
        <fullName evidence="5">Autotransporter-associated beta strand repeat-containing protein</fullName>
    </submittedName>
</protein>
<evidence type="ECO:0000313" key="6">
    <source>
        <dbReference type="Proteomes" id="UP001606305"/>
    </source>
</evidence>
<feature type="region of interest" description="Disordered" evidence="2">
    <location>
        <begin position="3799"/>
        <end position="3826"/>
    </location>
</feature>
<dbReference type="InterPro" id="IPR011050">
    <property type="entry name" value="Pectin_lyase_fold/virulence"/>
</dbReference>
<gene>
    <name evidence="5" type="ORF">ACG00X_05260</name>
</gene>
<proteinExistence type="predicted"/>
<feature type="domain" description="Filamentous haemagglutinin FhaB/tRNA nuclease CdiA-like TPS" evidence="4">
    <location>
        <begin position="30"/>
        <end position="143"/>
    </location>
</feature>
<feature type="chain" id="PRO_5045459413" evidence="3">
    <location>
        <begin position="33"/>
        <end position="3826"/>
    </location>
</feature>
<feature type="compositionally biased region" description="Low complexity" evidence="2">
    <location>
        <begin position="3811"/>
        <end position="3820"/>
    </location>
</feature>
<evidence type="ECO:0000256" key="3">
    <source>
        <dbReference type="SAM" id="SignalP"/>
    </source>
</evidence>
<dbReference type="InterPro" id="IPR013425">
    <property type="entry name" value="Autotrns_rpt"/>
</dbReference>
<dbReference type="InterPro" id="IPR006626">
    <property type="entry name" value="PbH1"/>
</dbReference>
<dbReference type="NCBIfam" id="TIGR01901">
    <property type="entry name" value="adhes_NPXG"/>
    <property type="match status" value="1"/>
</dbReference>
<keyword evidence="6" id="KW-1185">Reference proteome</keyword>
<dbReference type="PANTHER" id="PTHR12338">
    <property type="entry name" value="AUTOTRANSPORTER"/>
    <property type="match status" value="1"/>
</dbReference>
<organism evidence="5 6">
    <name type="scientific">Pelomonas nitida</name>
    <dbReference type="NCBI Taxonomy" id="3299027"/>
    <lineage>
        <taxon>Bacteria</taxon>
        <taxon>Pseudomonadati</taxon>
        <taxon>Pseudomonadota</taxon>
        <taxon>Betaproteobacteria</taxon>
        <taxon>Burkholderiales</taxon>
        <taxon>Sphaerotilaceae</taxon>
        <taxon>Roseateles</taxon>
    </lineage>
</organism>
<name>A0ABW7G304_9BURK</name>
<accession>A0ABW7G304</accession>
<dbReference type="Pfam" id="PF12951">
    <property type="entry name" value="PATR"/>
    <property type="match status" value="7"/>
</dbReference>
<keyword evidence="1 3" id="KW-0732">Signal</keyword>
<dbReference type="SMART" id="SM00710">
    <property type="entry name" value="PbH1"/>
    <property type="match status" value="12"/>
</dbReference>
<evidence type="ECO:0000256" key="2">
    <source>
        <dbReference type="SAM" id="MobiDB-lite"/>
    </source>
</evidence>
<dbReference type="Pfam" id="PF05860">
    <property type="entry name" value="TPS"/>
    <property type="match status" value="1"/>
</dbReference>
<evidence type="ECO:0000259" key="4">
    <source>
        <dbReference type="SMART" id="SM00912"/>
    </source>
</evidence>
<evidence type="ECO:0000313" key="5">
    <source>
        <dbReference type="EMBL" id="MFG6456234.1"/>
    </source>
</evidence>
<evidence type="ECO:0000256" key="1">
    <source>
        <dbReference type="ARBA" id="ARBA00022729"/>
    </source>
</evidence>